<evidence type="ECO:0000313" key="2">
    <source>
        <dbReference type="EMBL" id="SVD07191.1"/>
    </source>
</evidence>
<accession>A0A382SE59</accession>
<gene>
    <name evidence="2" type="ORF">METZ01_LOCUS360045</name>
</gene>
<keyword evidence="1" id="KW-1133">Transmembrane helix</keyword>
<reference evidence="2" key="1">
    <citation type="submission" date="2018-05" db="EMBL/GenBank/DDBJ databases">
        <authorList>
            <person name="Lanie J.A."/>
            <person name="Ng W.-L."/>
            <person name="Kazmierczak K.M."/>
            <person name="Andrzejewski T.M."/>
            <person name="Davidsen T.M."/>
            <person name="Wayne K.J."/>
            <person name="Tettelin H."/>
            <person name="Glass J.I."/>
            <person name="Rusch D."/>
            <person name="Podicherti R."/>
            <person name="Tsui H.-C.T."/>
            <person name="Winkler M.E."/>
        </authorList>
    </citation>
    <scope>NUCLEOTIDE SEQUENCE</scope>
</reference>
<keyword evidence="1" id="KW-0812">Transmembrane</keyword>
<dbReference type="EMBL" id="UINC01127816">
    <property type="protein sequence ID" value="SVD07191.1"/>
    <property type="molecule type" value="Genomic_DNA"/>
</dbReference>
<organism evidence="2">
    <name type="scientific">marine metagenome</name>
    <dbReference type="NCBI Taxonomy" id="408172"/>
    <lineage>
        <taxon>unclassified sequences</taxon>
        <taxon>metagenomes</taxon>
        <taxon>ecological metagenomes</taxon>
    </lineage>
</organism>
<dbReference type="Gene3D" id="3.30.10.20">
    <property type="match status" value="1"/>
</dbReference>
<protein>
    <recommendedName>
        <fullName evidence="3">PASTA domain-containing protein</fullName>
    </recommendedName>
</protein>
<dbReference type="AlphaFoldDB" id="A0A382SE59"/>
<proteinExistence type="predicted"/>
<evidence type="ECO:0000256" key="1">
    <source>
        <dbReference type="SAM" id="Phobius"/>
    </source>
</evidence>
<feature type="transmembrane region" description="Helical" evidence="1">
    <location>
        <begin position="12"/>
        <end position="35"/>
    </location>
</feature>
<keyword evidence="1" id="KW-0472">Membrane</keyword>
<evidence type="ECO:0008006" key="3">
    <source>
        <dbReference type="Google" id="ProtNLM"/>
    </source>
</evidence>
<sequence>VGGRLREIGRQGLLFLACAIFTGTVGLLVADTVLLPRFVRKGEQIEVPSVVDLSPDQARRALAKRGLRMRLQKSR</sequence>
<name>A0A382SE59_9ZZZZ</name>
<feature type="non-terminal residue" evidence="2">
    <location>
        <position position="1"/>
    </location>
</feature>
<feature type="non-terminal residue" evidence="2">
    <location>
        <position position="75"/>
    </location>
</feature>